<dbReference type="GO" id="GO:0046872">
    <property type="term" value="F:metal ion binding"/>
    <property type="evidence" value="ECO:0007669"/>
    <property type="project" value="UniProtKB-UniRule"/>
</dbReference>
<dbReference type="AlphaFoldDB" id="A0A538SG06"/>
<comment type="cofactor">
    <cofactor evidence="6">
        <name>Zn(2+)</name>
        <dbReference type="ChEBI" id="CHEBI:29105"/>
    </cofactor>
    <text evidence="6">Binds 1 zinc ion.</text>
</comment>
<reference evidence="8 9" key="1">
    <citation type="journal article" date="2019" name="Nat. Microbiol.">
        <title>Mediterranean grassland soil C-N compound turnover is dependent on rainfall and depth, and is mediated by genomically divergent microorganisms.</title>
        <authorList>
            <person name="Diamond S."/>
            <person name="Andeer P.F."/>
            <person name="Li Z."/>
            <person name="Crits-Christoph A."/>
            <person name="Burstein D."/>
            <person name="Anantharaman K."/>
            <person name="Lane K.R."/>
            <person name="Thomas B.C."/>
            <person name="Pan C."/>
            <person name="Northen T.R."/>
            <person name="Banfield J.F."/>
        </authorList>
    </citation>
    <scope>NUCLEOTIDE SEQUENCE [LARGE SCALE GENOMIC DNA]</scope>
    <source>
        <strain evidence="8">WS_3</strain>
    </source>
</reference>
<organism evidence="8 9">
    <name type="scientific">Eiseniibacteriota bacterium</name>
    <dbReference type="NCBI Taxonomy" id="2212470"/>
    <lineage>
        <taxon>Bacteria</taxon>
        <taxon>Candidatus Eiseniibacteriota</taxon>
    </lineage>
</organism>
<evidence type="ECO:0000256" key="1">
    <source>
        <dbReference type="ARBA" id="ARBA00022670"/>
    </source>
</evidence>
<dbReference type="GO" id="GO:0006518">
    <property type="term" value="P:peptide metabolic process"/>
    <property type="evidence" value="ECO:0007669"/>
    <property type="project" value="TreeGrafter"/>
</dbReference>
<name>A0A538SG06_UNCEI</name>
<keyword evidence="4 6" id="KW-0862">Zinc</keyword>
<dbReference type="PANTHER" id="PTHR11804:SF84">
    <property type="entry name" value="SACCHAROLYSIN"/>
    <property type="match status" value="1"/>
</dbReference>
<comment type="caution">
    <text evidence="8">The sequence shown here is derived from an EMBL/GenBank/DDBJ whole genome shotgun (WGS) entry which is preliminary data.</text>
</comment>
<dbReference type="InterPro" id="IPR045090">
    <property type="entry name" value="Pept_M3A_M3B"/>
</dbReference>
<dbReference type="GO" id="GO:0006508">
    <property type="term" value="P:proteolysis"/>
    <property type="evidence" value="ECO:0007669"/>
    <property type="project" value="UniProtKB-KW"/>
</dbReference>
<evidence type="ECO:0000256" key="4">
    <source>
        <dbReference type="ARBA" id="ARBA00022833"/>
    </source>
</evidence>
<evidence type="ECO:0000256" key="2">
    <source>
        <dbReference type="ARBA" id="ARBA00022723"/>
    </source>
</evidence>
<evidence type="ECO:0000259" key="7">
    <source>
        <dbReference type="Pfam" id="PF01432"/>
    </source>
</evidence>
<proteinExistence type="inferred from homology"/>
<sequence>MEIGRAAPAQRQEAVARFIDELVAEIEPLQRRYNEATWMASITGASEHVAESARLDAQIRKVFARPEPYAFLREIRSRGGVADRLLQRQASLLFDQFRAHQIAPETIEQMVRIEKDLDQRFNNFRASIDGRPVTDNQIREVLRTSDDVAERRRAWEASKRIGAEVAGELIELVRLRNRSARELEFDNYYSMMLELDELDERELFGLLDELERGTRPLFEAYRRDLDDRLARRFGTPVEDLRPWHYGDPFFQEAPAPEYGLDPCFKGLELDRLTERFFGAIGLEVRDLLERADLYERPGKSQHAFCLSVDRGSDIRVLCNLRPNEFWMGVMLHEFGHAVYDKYIESSLPYVLRVPAHTLTTEASAMLFGRLSKSPAWLTRYAGMPAGEARSAGEVIGRAIRAQLLVQTRWNLVMCHMERALYRDPEQDLDRLWWDLVEEFQWVRRPDGRRAPDWASKIHFSVAPVYYHNYMLGEIMASQIQSHLLRELRGAGADAWDRYVASPEVGSALVDRLYRSGKSLDWREAIRRASGEELSPAAFVDDLAGRLATRE</sequence>
<dbReference type="SUPFAM" id="SSF55486">
    <property type="entry name" value="Metalloproteases ('zincins'), catalytic domain"/>
    <property type="match status" value="1"/>
</dbReference>
<keyword evidence="1 6" id="KW-0645">Protease</keyword>
<dbReference type="Proteomes" id="UP000320184">
    <property type="component" value="Unassembled WGS sequence"/>
</dbReference>
<dbReference type="Pfam" id="PF01432">
    <property type="entry name" value="Peptidase_M3"/>
    <property type="match status" value="1"/>
</dbReference>
<keyword evidence="2 6" id="KW-0479">Metal-binding</keyword>
<evidence type="ECO:0000313" key="9">
    <source>
        <dbReference type="Proteomes" id="UP000320184"/>
    </source>
</evidence>
<evidence type="ECO:0000256" key="3">
    <source>
        <dbReference type="ARBA" id="ARBA00022801"/>
    </source>
</evidence>
<gene>
    <name evidence="8" type="ORF">E6K73_08010</name>
</gene>
<evidence type="ECO:0000256" key="5">
    <source>
        <dbReference type="ARBA" id="ARBA00023049"/>
    </source>
</evidence>
<evidence type="ECO:0000313" key="8">
    <source>
        <dbReference type="EMBL" id="TMQ50300.1"/>
    </source>
</evidence>
<dbReference type="Gene3D" id="1.10.1370.30">
    <property type="match status" value="1"/>
</dbReference>
<accession>A0A538SG06</accession>
<dbReference type="InterPro" id="IPR001567">
    <property type="entry name" value="Pept_M3A_M3B_dom"/>
</dbReference>
<comment type="similarity">
    <text evidence="6">Belongs to the peptidase M3 family.</text>
</comment>
<protein>
    <submittedName>
        <fullName evidence="8">M3 family oligoendopeptidase</fullName>
    </submittedName>
</protein>
<keyword evidence="5 6" id="KW-0482">Metalloprotease</keyword>
<dbReference type="GO" id="GO:0004222">
    <property type="term" value="F:metalloendopeptidase activity"/>
    <property type="evidence" value="ECO:0007669"/>
    <property type="project" value="InterPro"/>
</dbReference>
<dbReference type="PANTHER" id="PTHR11804">
    <property type="entry name" value="PROTEASE M3 THIMET OLIGOPEPTIDASE-RELATED"/>
    <property type="match status" value="1"/>
</dbReference>
<dbReference type="EMBL" id="VBOT01000102">
    <property type="protein sequence ID" value="TMQ50300.1"/>
    <property type="molecule type" value="Genomic_DNA"/>
</dbReference>
<evidence type="ECO:0000256" key="6">
    <source>
        <dbReference type="RuleBase" id="RU003435"/>
    </source>
</evidence>
<keyword evidence="3 6" id="KW-0378">Hydrolase</keyword>
<feature type="domain" description="Peptidase M3A/M3B catalytic" evidence="7">
    <location>
        <begin position="142"/>
        <end position="541"/>
    </location>
</feature>